<dbReference type="RefSeq" id="WP_188396731.1">
    <property type="nucleotide sequence ID" value="NZ_LT608335.1"/>
</dbReference>
<dbReference type="InterPro" id="IPR029045">
    <property type="entry name" value="ClpP/crotonase-like_dom_sf"/>
</dbReference>
<proteinExistence type="predicted"/>
<gene>
    <name evidence="2" type="primary">tepA</name>
    <name evidence="2" type="ORF">KL86SPO_30572</name>
</gene>
<dbReference type="InterPro" id="IPR023562">
    <property type="entry name" value="ClpP/TepA"/>
</dbReference>
<protein>
    <submittedName>
        <fullName evidence="2">Translocation-enhancing protein TepA</fullName>
    </submittedName>
</protein>
<accession>A0A212LS07</accession>
<dbReference type="EMBL" id="FMJE01000003">
    <property type="protein sequence ID" value="SCM80394.1"/>
    <property type="molecule type" value="Genomic_DNA"/>
</dbReference>
<sequence>MIVNDNPVVAPPGTNPEAPQINPSPAESPKKSRQARKTAAAENIQELGTPEVPIAKTNIHVMTIIGQIEGHMVLPPQNKTTKYEHVMPQIVAIEQSNEIDGLLLVLNTVGGDVEAGLAIAEMVASMSKPTVSIVLGGGHSIGVPIAVSATYSFIVESATMTIHPIRLTGLVIGAPSSFDYLEKMQERVNKFVVSHSNVTEKKWKEFLFKTGELSRDIGTSVAGKDAVKYGLINEIGGVSQALKKLEELIELQKDHKEGKGLKQ</sequence>
<evidence type="ECO:0000313" key="2">
    <source>
        <dbReference type="EMBL" id="SCM80394.1"/>
    </source>
</evidence>
<evidence type="ECO:0000256" key="1">
    <source>
        <dbReference type="SAM" id="MobiDB-lite"/>
    </source>
</evidence>
<reference evidence="2" key="1">
    <citation type="submission" date="2016-08" db="EMBL/GenBank/DDBJ databases">
        <authorList>
            <person name="Seilhamer J.J."/>
        </authorList>
    </citation>
    <scope>NUCLEOTIDE SEQUENCE</scope>
    <source>
        <strain evidence="2">86</strain>
    </source>
</reference>
<dbReference type="Pfam" id="PF00574">
    <property type="entry name" value="CLP_protease"/>
    <property type="match status" value="1"/>
</dbReference>
<dbReference type="AlphaFoldDB" id="A0A212LS07"/>
<organism evidence="2">
    <name type="scientific">uncultured Sporomusa sp</name>
    <dbReference type="NCBI Taxonomy" id="307249"/>
    <lineage>
        <taxon>Bacteria</taxon>
        <taxon>Bacillati</taxon>
        <taxon>Bacillota</taxon>
        <taxon>Negativicutes</taxon>
        <taxon>Selenomonadales</taxon>
        <taxon>Sporomusaceae</taxon>
        <taxon>Sporomusa</taxon>
        <taxon>environmental samples</taxon>
    </lineage>
</organism>
<name>A0A212LS07_9FIRM</name>
<dbReference type="Gene3D" id="3.90.226.10">
    <property type="entry name" value="2-enoyl-CoA Hydratase, Chain A, domain 1"/>
    <property type="match status" value="1"/>
</dbReference>
<feature type="region of interest" description="Disordered" evidence="1">
    <location>
        <begin position="1"/>
        <end position="36"/>
    </location>
</feature>
<dbReference type="SUPFAM" id="SSF52096">
    <property type="entry name" value="ClpP/crotonase"/>
    <property type="match status" value="1"/>
</dbReference>